<reference evidence="10" key="1">
    <citation type="journal article" date="2024" name="Gigascience">
        <title>Chromosome-level genome of the poultry shaft louse Menopon gallinae provides insight into the host-switching and adaptive evolution of parasitic lice.</title>
        <authorList>
            <person name="Xu Y."/>
            <person name="Ma L."/>
            <person name="Liu S."/>
            <person name="Liang Y."/>
            <person name="Liu Q."/>
            <person name="He Z."/>
            <person name="Tian L."/>
            <person name="Duan Y."/>
            <person name="Cai W."/>
            <person name="Li H."/>
            <person name="Song F."/>
        </authorList>
    </citation>
    <scope>NUCLEOTIDE SEQUENCE</scope>
    <source>
        <strain evidence="10">Cailab_2023a</strain>
    </source>
</reference>
<keyword evidence="2" id="KW-0813">Transport</keyword>
<feature type="domain" description="C2" evidence="8">
    <location>
        <begin position="647"/>
        <end position="769"/>
    </location>
</feature>
<keyword evidence="5 7" id="KW-0472">Membrane</keyword>
<evidence type="ECO:0000256" key="1">
    <source>
        <dbReference type="ARBA" id="ARBA00004370"/>
    </source>
</evidence>
<dbReference type="Pfam" id="PF00168">
    <property type="entry name" value="C2"/>
    <property type="match status" value="2"/>
</dbReference>
<dbReference type="PROSITE" id="PS51847">
    <property type="entry name" value="SMP"/>
    <property type="match status" value="1"/>
</dbReference>
<dbReference type="GO" id="GO:0006869">
    <property type="term" value="P:lipid transport"/>
    <property type="evidence" value="ECO:0007669"/>
    <property type="project" value="UniProtKB-KW"/>
</dbReference>
<dbReference type="GO" id="GO:0016020">
    <property type="term" value="C:membrane"/>
    <property type="evidence" value="ECO:0007669"/>
    <property type="project" value="UniProtKB-SubCell"/>
</dbReference>
<dbReference type="PANTHER" id="PTHR46980">
    <property type="entry name" value="TRICALBIN-1-RELATED"/>
    <property type="match status" value="1"/>
</dbReference>
<name>A0AAW2HIQ6_9NEOP</name>
<feature type="transmembrane region" description="Helical" evidence="7">
    <location>
        <begin position="60"/>
        <end position="78"/>
    </location>
</feature>
<evidence type="ECO:0000256" key="5">
    <source>
        <dbReference type="ARBA" id="ARBA00023136"/>
    </source>
</evidence>
<dbReference type="AlphaFoldDB" id="A0AAW2HIQ6"/>
<keyword evidence="4" id="KW-0446">Lipid-binding</keyword>
<dbReference type="Gene3D" id="2.60.40.150">
    <property type="entry name" value="C2 domain"/>
    <property type="match status" value="2"/>
</dbReference>
<dbReference type="PROSITE" id="PS50004">
    <property type="entry name" value="C2"/>
    <property type="match status" value="2"/>
</dbReference>
<dbReference type="SMART" id="SM00239">
    <property type="entry name" value="C2"/>
    <property type="match status" value="3"/>
</dbReference>
<dbReference type="SUPFAM" id="SSF49562">
    <property type="entry name" value="C2 domain (Calcium/lipid-binding domain, CaLB)"/>
    <property type="match status" value="2"/>
</dbReference>
<evidence type="ECO:0000256" key="2">
    <source>
        <dbReference type="ARBA" id="ARBA00022448"/>
    </source>
</evidence>
<evidence type="ECO:0000256" key="4">
    <source>
        <dbReference type="ARBA" id="ARBA00023121"/>
    </source>
</evidence>
<dbReference type="Pfam" id="PF25669">
    <property type="entry name" value="SMP_MUG190-like"/>
    <property type="match status" value="1"/>
</dbReference>
<organism evidence="10">
    <name type="scientific">Menopon gallinae</name>
    <name type="common">poultry shaft louse</name>
    <dbReference type="NCBI Taxonomy" id="328185"/>
    <lineage>
        <taxon>Eukaryota</taxon>
        <taxon>Metazoa</taxon>
        <taxon>Ecdysozoa</taxon>
        <taxon>Arthropoda</taxon>
        <taxon>Hexapoda</taxon>
        <taxon>Insecta</taxon>
        <taxon>Pterygota</taxon>
        <taxon>Neoptera</taxon>
        <taxon>Paraneoptera</taxon>
        <taxon>Psocodea</taxon>
        <taxon>Troctomorpha</taxon>
        <taxon>Phthiraptera</taxon>
        <taxon>Amblycera</taxon>
        <taxon>Menoponidae</taxon>
        <taxon>Menopon</taxon>
    </lineage>
</organism>
<feature type="domain" description="C2" evidence="8">
    <location>
        <begin position="467"/>
        <end position="589"/>
    </location>
</feature>
<dbReference type="InterPro" id="IPR000008">
    <property type="entry name" value="C2_dom"/>
</dbReference>
<dbReference type="CDD" id="cd21669">
    <property type="entry name" value="SMP_SF"/>
    <property type="match status" value="1"/>
</dbReference>
<dbReference type="EMBL" id="JARGDH010000004">
    <property type="protein sequence ID" value="KAL0269634.1"/>
    <property type="molecule type" value="Genomic_DNA"/>
</dbReference>
<evidence type="ECO:0000313" key="10">
    <source>
        <dbReference type="EMBL" id="KAL0269634.1"/>
    </source>
</evidence>
<dbReference type="EMBL" id="JARGDH010000004">
    <property type="protein sequence ID" value="KAL0269635.1"/>
    <property type="molecule type" value="Genomic_DNA"/>
</dbReference>
<gene>
    <name evidence="10" type="ORF">PYX00_007297</name>
</gene>
<dbReference type="PANTHER" id="PTHR46980:SF2">
    <property type="entry name" value="TRICALBIN-1-RELATED"/>
    <property type="match status" value="1"/>
</dbReference>
<protein>
    <recommendedName>
        <fullName evidence="11">Tricalbin-1</fullName>
    </recommendedName>
</protein>
<evidence type="ECO:0000256" key="6">
    <source>
        <dbReference type="SAM" id="MobiDB-lite"/>
    </source>
</evidence>
<feature type="compositionally biased region" description="Low complexity" evidence="6">
    <location>
        <begin position="959"/>
        <end position="970"/>
    </location>
</feature>
<keyword evidence="3" id="KW-0445">Lipid transport</keyword>
<evidence type="ECO:0000256" key="7">
    <source>
        <dbReference type="SAM" id="Phobius"/>
    </source>
</evidence>
<evidence type="ECO:0000256" key="3">
    <source>
        <dbReference type="ARBA" id="ARBA00023055"/>
    </source>
</evidence>
<comment type="caution">
    <text evidence="10">The sequence shown here is derived from an EMBL/GenBank/DDBJ whole genome shotgun (WGS) entry which is preliminary data.</text>
</comment>
<feature type="domain" description="SMP-LTD" evidence="9">
    <location>
        <begin position="125"/>
        <end position="335"/>
    </location>
</feature>
<evidence type="ECO:0000259" key="9">
    <source>
        <dbReference type="PROSITE" id="PS51847"/>
    </source>
</evidence>
<dbReference type="CDD" id="cd00030">
    <property type="entry name" value="C2"/>
    <property type="match status" value="2"/>
</dbReference>
<dbReference type="GO" id="GO:0008289">
    <property type="term" value="F:lipid binding"/>
    <property type="evidence" value="ECO:0007669"/>
    <property type="project" value="UniProtKB-KW"/>
</dbReference>
<sequence>MKKLFEFFRTNSTKVVTPDKHESVLPGDASPPDSMSKELLGGSEDFDETLSHNYQRASNLHWIFVLIYGSALFSWIIGSIGLSFAWIVILVSTALAIFSSSVSRIIQDARNEEIVKIRRRKALSQDETAEWLNFLFNRWWACSSTSTFQLLRDQFEPLLNEVKPSFVESVEFRQFTFGDQTPCIKSIKAFDILDGKRMPLTTLTMHNSSNLIKTAQHKIAMVVDLYLNSEEFRLLLKTRLFGKGVGMDLDIALEKLNICGKLDIVLSVDMDSPFPHVTDVSVMFLEKPEIWFSLRMLKTVQMMEVPILKTWIHSVFMDALETSLVDPGKLEFKLSGGKDTYQESHKGVSSAQGVLTITLTASQPGYSAGDLKWVVLRLGDQYCKTSPVTQNWSEAPSFLVESLQTDKLIIKLKNKRLVSTITVAQYEMNLIDYNLDYSRTVETLLQKKSKTSSIPNISVRLEYTPLVFDMIDQPLSRSMNCFVVSGVLTVLIHGAQGLTFGDSGPSNSYCVIYVDRKKVKTTHCIPDSTEPQWESRCQFLVNDYTKTSLSFVVCSSWNQKRINNDEMLGLAVLNLTEGETCITNKVLALNGSANSASITVSVTFQPISEMSNKAVNDPAPQFNDSDKGVKSKTNSQSWMSQAKNIIVRNDQEFHSGENIGNILTSGQGLLEFNLLRARDLLSMDKNGFSDPYYELQINGECKYKSSVKKKTLNPTWDENGIVPLPRPGSTLDLILWDHDTFGKNDFLGRISFTPEEIRDMSCANYASWYTLQGVRSGQVEIKIRIISDALPSSRNCAEPTSLARRVSMERSKIKLGINVPPPAPPRNFSLPPHKNATETLVQQIHRNFMNDMTAPDNSCDNTDAEKKNQIILNDGSSVTRTSSRASSCRTSDFSINEYSPVSGEVNSFKKHTENDLPPFKSMKQKVTRSLRLRKFRSESNVRMQNGNTSEVKEVRDFCQSQTSLSQPTSQVNKGKSTPVRPTELNVCPTARPDRYSGIEGKVLQAQGLHVAHVAQLYCRIKLIGANTGEKGFRGQSNGGRTLAKSDLHPAVPNPQFNLPFQIVSPESVARQAVLQFEIRSSGKENVALRRVTLQDILSADGQETHTWLALNNGASLEVIIAHGRELKKSSRKLFRSWSVHRIGII</sequence>
<dbReference type="InterPro" id="IPR035892">
    <property type="entry name" value="C2_domain_sf"/>
</dbReference>
<evidence type="ECO:0008006" key="11">
    <source>
        <dbReference type="Google" id="ProtNLM"/>
    </source>
</evidence>
<keyword evidence="7" id="KW-0812">Transmembrane</keyword>
<proteinExistence type="predicted"/>
<dbReference type="InterPro" id="IPR031468">
    <property type="entry name" value="SMP_LBD"/>
</dbReference>
<comment type="subcellular location">
    <subcellularLocation>
        <location evidence="1">Membrane</location>
    </subcellularLocation>
</comment>
<evidence type="ECO:0000259" key="8">
    <source>
        <dbReference type="PROSITE" id="PS50004"/>
    </source>
</evidence>
<keyword evidence="7" id="KW-1133">Transmembrane helix</keyword>
<feature type="region of interest" description="Disordered" evidence="6">
    <location>
        <begin position="959"/>
        <end position="981"/>
    </location>
</feature>
<dbReference type="InterPro" id="IPR052455">
    <property type="entry name" value="Tricalbin_domain"/>
</dbReference>
<accession>A0AAW2HIQ6</accession>